<evidence type="ECO:0008006" key="4">
    <source>
        <dbReference type="Google" id="ProtNLM"/>
    </source>
</evidence>
<dbReference type="PANTHER" id="PTHR11102:SF160">
    <property type="entry name" value="ERAD-ASSOCIATED E3 UBIQUITIN-PROTEIN LIGASE COMPONENT HRD3"/>
    <property type="match status" value="1"/>
</dbReference>
<dbReference type="Gene3D" id="1.25.40.10">
    <property type="entry name" value="Tetratricopeptide repeat domain"/>
    <property type="match status" value="1"/>
</dbReference>
<organism evidence="2 3">
    <name type="scientific">Rhizomicrobium electricum</name>
    <dbReference type="NCBI Taxonomy" id="480070"/>
    <lineage>
        <taxon>Bacteria</taxon>
        <taxon>Pseudomonadati</taxon>
        <taxon>Pseudomonadota</taxon>
        <taxon>Alphaproteobacteria</taxon>
        <taxon>Micropepsales</taxon>
        <taxon>Micropepsaceae</taxon>
        <taxon>Rhizomicrobium</taxon>
    </lineage>
</organism>
<dbReference type="InterPro" id="IPR050767">
    <property type="entry name" value="Sel1_AlgK"/>
</dbReference>
<dbReference type="InterPro" id="IPR006597">
    <property type="entry name" value="Sel1-like"/>
</dbReference>
<protein>
    <recommendedName>
        <fullName evidence="4">Sel1 repeat family protein</fullName>
    </recommendedName>
</protein>
<evidence type="ECO:0000313" key="3">
    <source>
        <dbReference type="Proteomes" id="UP001499951"/>
    </source>
</evidence>
<accession>A0ABN1F6M9</accession>
<dbReference type="Pfam" id="PF08238">
    <property type="entry name" value="Sel1"/>
    <property type="match status" value="2"/>
</dbReference>
<sequence length="601" mass="65592">MTTSLVAAAALVVVFASSTFADYADGGRTEQAMTLPDAVKVWRQEAWQRDDFLAQVRLGDLYSANQSIAPGETKNAAFADPVEAYVWYFMALRPGRDYRADDNMSAADTVTNVRSTALNNAEQIYNSLTFEQRLDARARILYILSSRGAEGFVTLGRIHASGWQDGNYRGGGSSLPQTKVRLCMRSSWDHWWSGWLWWIWSSLTSRPYPHPPVWKWVDNEPINWDRRLPDYQCYGAEIPPPPTDLYSTDSTSMSVTNTTPASGSGTPALIVPPAQTSTNGGSSDAVQTVNPGGGYGNTTNSYAGTGYGSGGTGDGSYGVIGGTGGYAGAGYGAYGYGGYYGRSVSSVFVTNDAEALTYFLIAQSLGHPLAGPYVGTERGAIRYYNADAGRIIADAEKRARFWNAPYEYYPGVTAKGELHSDESLPTFEQRMALRRVREIPLASIVEALDFRGYRMNPRLCGPPPVCLNRAVTQFQTALNWEPTGWLNPIQTVRLIQMAAVDGDAIAQDRLGIMYTKGIGVPQNFVKAEKWFIKAANQRYPDALFNLSVLYRVGPNGVEPDEHKSNSFRAQAAAAGYAQARCELLDLLKLADAAGRPEGAKR</sequence>
<feature type="chain" id="PRO_5047047214" description="Sel1 repeat family protein" evidence="1">
    <location>
        <begin position="22"/>
        <end position="601"/>
    </location>
</feature>
<dbReference type="PANTHER" id="PTHR11102">
    <property type="entry name" value="SEL-1-LIKE PROTEIN"/>
    <property type="match status" value="1"/>
</dbReference>
<proteinExistence type="predicted"/>
<name>A0ABN1F6M9_9PROT</name>
<dbReference type="SUPFAM" id="SSF81901">
    <property type="entry name" value="HCP-like"/>
    <property type="match status" value="1"/>
</dbReference>
<gene>
    <name evidence="2" type="ORF">GCM10008942_35180</name>
</gene>
<reference evidence="2 3" key="1">
    <citation type="journal article" date="2019" name="Int. J. Syst. Evol. Microbiol.">
        <title>The Global Catalogue of Microorganisms (GCM) 10K type strain sequencing project: providing services to taxonomists for standard genome sequencing and annotation.</title>
        <authorList>
            <consortium name="The Broad Institute Genomics Platform"/>
            <consortium name="The Broad Institute Genome Sequencing Center for Infectious Disease"/>
            <person name="Wu L."/>
            <person name="Ma J."/>
        </authorList>
    </citation>
    <scope>NUCLEOTIDE SEQUENCE [LARGE SCALE GENOMIC DNA]</scope>
    <source>
        <strain evidence="2 3">JCM 15089</strain>
    </source>
</reference>
<dbReference type="Proteomes" id="UP001499951">
    <property type="component" value="Unassembled WGS sequence"/>
</dbReference>
<keyword evidence="3" id="KW-1185">Reference proteome</keyword>
<comment type="caution">
    <text evidence="2">The sequence shown here is derived from an EMBL/GenBank/DDBJ whole genome shotgun (WGS) entry which is preliminary data.</text>
</comment>
<feature type="signal peptide" evidence="1">
    <location>
        <begin position="1"/>
        <end position="21"/>
    </location>
</feature>
<dbReference type="SMART" id="SM00671">
    <property type="entry name" value="SEL1"/>
    <property type="match status" value="3"/>
</dbReference>
<evidence type="ECO:0000256" key="1">
    <source>
        <dbReference type="SAM" id="SignalP"/>
    </source>
</evidence>
<evidence type="ECO:0000313" key="2">
    <source>
        <dbReference type="EMBL" id="GAA0583234.1"/>
    </source>
</evidence>
<dbReference type="EMBL" id="BAAADD010000010">
    <property type="protein sequence ID" value="GAA0583234.1"/>
    <property type="molecule type" value="Genomic_DNA"/>
</dbReference>
<dbReference type="RefSeq" id="WP_166937162.1">
    <property type="nucleotide sequence ID" value="NZ_BAAADD010000010.1"/>
</dbReference>
<keyword evidence="1" id="KW-0732">Signal</keyword>
<dbReference type="InterPro" id="IPR011990">
    <property type="entry name" value="TPR-like_helical_dom_sf"/>
</dbReference>